<sequence>MKTREIVSDSWVGVSSRWKTSIWSACTSSRRLNIWISKVDSRMRMCGNPSDGTSSVRRSRALRPYLLTISSFVSLLPGTTAPWLL</sequence>
<protein>
    <submittedName>
        <fullName evidence="2">Uncharacterized protein</fullName>
    </submittedName>
</protein>
<keyword evidence="1" id="KW-1133">Transmembrane helix</keyword>
<evidence type="ECO:0000313" key="2">
    <source>
        <dbReference type="EMBL" id="KAE8376163.1"/>
    </source>
</evidence>
<gene>
    <name evidence="2" type="ORF">BDV26DRAFT_266311</name>
</gene>
<keyword evidence="1" id="KW-0812">Transmembrane</keyword>
<organism evidence="2 3">
    <name type="scientific">Aspergillus bertholletiae</name>
    <dbReference type="NCBI Taxonomy" id="1226010"/>
    <lineage>
        <taxon>Eukaryota</taxon>
        <taxon>Fungi</taxon>
        <taxon>Dikarya</taxon>
        <taxon>Ascomycota</taxon>
        <taxon>Pezizomycotina</taxon>
        <taxon>Eurotiomycetes</taxon>
        <taxon>Eurotiomycetidae</taxon>
        <taxon>Eurotiales</taxon>
        <taxon>Aspergillaceae</taxon>
        <taxon>Aspergillus</taxon>
        <taxon>Aspergillus subgen. Circumdati</taxon>
    </lineage>
</organism>
<evidence type="ECO:0000313" key="3">
    <source>
        <dbReference type="Proteomes" id="UP000326198"/>
    </source>
</evidence>
<keyword evidence="3" id="KW-1185">Reference proteome</keyword>
<feature type="transmembrane region" description="Helical" evidence="1">
    <location>
        <begin position="65"/>
        <end position="84"/>
    </location>
</feature>
<reference evidence="2 3" key="1">
    <citation type="submission" date="2019-04" db="EMBL/GenBank/DDBJ databases">
        <title>Friends and foes A comparative genomics studyof 23 Aspergillus species from section Flavi.</title>
        <authorList>
            <consortium name="DOE Joint Genome Institute"/>
            <person name="Kjaerbolling I."/>
            <person name="Vesth T."/>
            <person name="Frisvad J.C."/>
            <person name="Nybo J.L."/>
            <person name="Theobald S."/>
            <person name="Kildgaard S."/>
            <person name="Isbrandt T."/>
            <person name="Kuo A."/>
            <person name="Sato A."/>
            <person name="Lyhne E.K."/>
            <person name="Kogle M.E."/>
            <person name="Wiebenga A."/>
            <person name="Kun R.S."/>
            <person name="Lubbers R.J."/>
            <person name="Makela M.R."/>
            <person name="Barry K."/>
            <person name="Chovatia M."/>
            <person name="Clum A."/>
            <person name="Daum C."/>
            <person name="Haridas S."/>
            <person name="He G."/>
            <person name="LaButti K."/>
            <person name="Lipzen A."/>
            <person name="Mondo S."/>
            <person name="Riley R."/>
            <person name="Salamov A."/>
            <person name="Simmons B.A."/>
            <person name="Magnuson J.K."/>
            <person name="Henrissat B."/>
            <person name="Mortensen U.H."/>
            <person name="Larsen T.O."/>
            <person name="Devries R.P."/>
            <person name="Grigoriev I.V."/>
            <person name="Machida M."/>
            <person name="Baker S.E."/>
            <person name="Andersen M.R."/>
        </authorList>
    </citation>
    <scope>NUCLEOTIDE SEQUENCE [LARGE SCALE GENOMIC DNA]</scope>
    <source>
        <strain evidence="2 3">IBT 29228</strain>
    </source>
</reference>
<name>A0A5N7B2C7_9EURO</name>
<accession>A0A5N7B2C7</accession>
<dbReference type="AlphaFoldDB" id="A0A5N7B2C7"/>
<keyword evidence="1" id="KW-0472">Membrane</keyword>
<dbReference type="Proteomes" id="UP000326198">
    <property type="component" value="Unassembled WGS sequence"/>
</dbReference>
<dbReference type="EMBL" id="ML736246">
    <property type="protein sequence ID" value="KAE8376163.1"/>
    <property type="molecule type" value="Genomic_DNA"/>
</dbReference>
<proteinExistence type="predicted"/>
<evidence type="ECO:0000256" key="1">
    <source>
        <dbReference type="SAM" id="Phobius"/>
    </source>
</evidence>